<evidence type="ECO:0000313" key="3">
    <source>
        <dbReference type="Proteomes" id="UP000000262"/>
    </source>
</evidence>
<keyword evidence="1" id="KW-1133">Transmembrane helix</keyword>
<organism evidence="2 3">
    <name type="scientific">Ignicoccus hospitalis (strain KIN4/I / DSM 18386 / JCM 14125)</name>
    <dbReference type="NCBI Taxonomy" id="453591"/>
    <lineage>
        <taxon>Archaea</taxon>
        <taxon>Thermoproteota</taxon>
        <taxon>Thermoprotei</taxon>
        <taxon>Desulfurococcales</taxon>
        <taxon>Desulfurococcaceae</taxon>
        <taxon>Ignicoccus</taxon>
    </lineage>
</organism>
<keyword evidence="3" id="KW-1185">Reference proteome</keyword>
<dbReference type="AlphaFoldDB" id="A8ABN5"/>
<keyword evidence="1" id="KW-0812">Transmembrane</keyword>
<evidence type="ECO:0000256" key="1">
    <source>
        <dbReference type="SAM" id="Phobius"/>
    </source>
</evidence>
<sequence>MDERLVASLSGALCGAFAALGALSLSSGWEAFVYNAAAVPLLLGLLTAFLTYMLSEVLS</sequence>
<dbReference type="EMBL" id="CP000816">
    <property type="protein sequence ID" value="ABU82337.1"/>
    <property type="molecule type" value="Genomic_DNA"/>
</dbReference>
<dbReference type="RefSeq" id="WP_012123301.1">
    <property type="nucleotide sequence ID" value="NC_009776.1"/>
</dbReference>
<dbReference type="STRING" id="453591.Igni_1160"/>
<name>A8ABN5_IGNH4</name>
<accession>A8ABN5</accession>
<reference evidence="2 3" key="1">
    <citation type="journal article" date="2008" name="Genome Biol.">
        <title>A genomic analysis of the archaeal system Ignicoccus hospitalis-Nanoarchaeum equitans.</title>
        <authorList>
            <person name="Podar M."/>
            <person name="Anderson I."/>
            <person name="Makarova K.S."/>
            <person name="Elkins J.G."/>
            <person name="Ivanova N."/>
            <person name="Wall M.A."/>
            <person name="Lykidis A."/>
            <person name="Mavromatis K."/>
            <person name="Sun H."/>
            <person name="Hudson M.E."/>
            <person name="Chen W."/>
            <person name="Deciu C."/>
            <person name="Hutchison D."/>
            <person name="Eads J.R."/>
            <person name="Anderson A."/>
            <person name="Fernandes F."/>
            <person name="Szeto E."/>
            <person name="Lapidus A."/>
            <person name="Kyrpides N.C."/>
            <person name="Saier M.H.Jr."/>
            <person name="Richardson P.M."/>
            <person name="Rachel R."/>
            <person name="Huber H."/>
            <person name="Eisen J.A."/>
            <person name="Koonin E.V."/>
            <person name="Keller M."/>
            <person name="Stetter K.O."/>
        </authorList>
    </citation>
    <scope>NUCLEOTIDE SEQUENCE [LARGE SCALE GENOMIC DNA]</scope>
    <source>
        <strain evidence="3">KIN4/I / DSM 18386 / JCM 14125</strain>
    </source>
</reference>
<gene>
    <name evidence="2" type="ordered locus">Igni_1160</name>
</gene>
<proteinExistence type="predicted"/>
<dbReference type="GeneID" id="5562004"/>
<evidence type="ECO:0000313" key="2">
    <source>
        <dbReference type="EMBL" id="ABU82337.1"/>
    </source>
</evidence>
<dbReference type="Proteomes" id="UP000000262">
    <property type="component" value="Chromosome"/>
</dbReference>
<feature type="transmembrane region" description="Helical" evidence="1">
    <location>
        <begin position="31"/>
        <end position="54"/>
    </location>
</feature>
<keyword evidence="1" id="KW-0472">Membrane</keyword>
<dbReference type="KEGG" id="iho:Igni_1160"/>
<dbReference type="HOGENOM" id="CLU_2949269_0_0_2"/>
<protein>
    <submittedName>
        <fullName evidence="2">Uncharacterized protein</fullName>
    </submittedName>
</protein>